<feature type="domain" description="DNA methylase adenine-specific" evidence="8">
    <location>
        <begin position="77"/>
        <end position="203"/>
    </location>
</feature>
<evidence type="ECO:0000256" key="1">
    <source>
        <dbReference type="ARBA" id="ARBA00006594"/>
    </source>
</evidence>
<name>A0A7X1GHU1_9PSED</name>
<dbReference type="EC" id="2.1.1.72" evidence="2"/>
<evidence type="ECO:0000256" key="6">
    <source>
        <dbReference type="ARBA" id="ARBA00022747"/>
    </source>
</evidence>
<dbReference type="PRINTS" id="PR00507">
    <property type="entry name" value="N12N6MTFRASE"/>
</dbReference>
<accession>A0A7X1GHU1</accession>
<keyword evidence="4" id="KW-0808">Transferase</keyword>
<evidence type="ECO:0000256" key="4">
    <source>
        <dbReference type="ARBA" id="ARBA00022679"/>
    </source>
</evidence>
<evidence type="ECO:0000313" key="9">
    <source>
        <dbReference type="EMBL" id="MBC2692661.1"/>
    </source>
</evidence>
<dbReference type="GO" id="GO:0009007">
    <property type="term" value="F:site-specific DNA-methyltransferase (adenine-specific) activity"/>
    <property type="evidence" value="ECO:0007669"/>
    <property type="project" value="UniProtKB-EC"/>
</dbReference>
<dbReference type="InterPro" id="IPR051537">
    <property type="entry name" value="DNA_Adenine_Mtase"/>
</dbReference>
<dbReference type="EMBL" id="JACMYG010000031">
    <property type="protein sequence ID" value="MBC2692661.1"/>
    <property type="molecule type" value="Genomic_DNA"/>
</dbReference>
<dbReference type="PANTHER" id="PTHR42933:SF3">
    <property type="entry name" value="TYPE I RESTRICTION ENZYME MJAVIII METHYLASE SUBUNIT"/>
    <property type="match status" value="1"/>
</dbReference>
<evidence type="ECO:0000256" key="7">
    <source>
        <dbReference type="ARBA" id="ARBA00047942"/>
    </source>
</evidence>
<keyword evidence="10" id="KW-1185">Reference proteome</keyword>
<evidence type="ECO:0000259" key="8">
    <source>
        <dbReference type="Pfam" id="PF02384"/>
    </source>
</evidence>
<dbReference type="InterPro" id="IPR029063">
    <property type="entry name" value="SAM-dependent_MTases_sf"/>
</dbReference>
<comment type="catalytic activity">
    <reaction evidence="7">
        <text>a 2'-deoxyadenosine in DNA + S-adenosyl-L-methionine = an N(6)-methyl-2'-deoxyadenosine in DNA + S-adenosyl-L-homocysteine + H(+)</text>
        <dbReference type="Rhea" id="RHEA:15197"/>
        <dbReference type="Rhea" id="RHEA-COMP:12418"/>
        <dbReference type="Rhea" id="RHEA-COMP:12419"/>
        <dbReference type="ChEBI" id="CHEBI:15378"/>
        <dbReference type="ChEBI" id="CHEBI:57856"/>
        <dbReference type="ChEBI" id="CHEBI:59789"/>
        <dbReference type="ChEBI" id="CHEBI:90615"/>
        <dbReference type="ChEBI" id="CHEBI:90616"/>
        <dbReference type="EC" id="2.1.1.72"/>
    </reaction>
</comment>
<dbReference type="PANTHER" id="PTHR42933">
    <property type="entry name" value="SLR6095 PROTEIN"/>
    <property type="match status" value="1"/>
</dbReference>
<dbReference type="GO" id="GO:0008170">
    <property type="term" value="F:N-methyltransferase activity"/>
    <property type="evidence" value="ECO:0007669"/>
    <property type="project" value="InterPro"/>
</dbReference>
<dbReference type="AlphaFoldDB" id="A0A7X1GHU1"/>
<organism evidence="9 10">
    <name type="scientific">Pseudomonas kielensis</name>
    <dbReference type="NCBI Taxonomy" id="2762577"/>
    <lineage>
        <taxon>Bacteria</taxon>
        <taxon>Pseudomonadati</taxon>
        <taxon>Pseudomonadota</taxon>
        <taxon>Gammaproteobacteria</taxon>
        <taxon>Pseudomonadales</taxon>
        <taxon>Pseudomonadaceae</taxon>
        <taxon>Pseudomonas</taxon>
    </lineage>
</organism>
<protein>
    <recommendedName>
        <fullName evidence="2">site-specific DNA-methyltransferase (adenine-specific)</fullName>
        <ecNumber evidence="2">2.1.1.72</ecNumber>
    </recommendedName>
</protein>
<dbReference type="GO" id="GO:0032259">
    <property type="term" value="P:methylation"/>
    <property type="evidence" value="ECO:0007669"/>
    <property type="project" value="UniProtKB-KW"/>
</dbReference>
<sequence length="219" mass="24147">MANKLSQNVPSYAKPLVDALGDGCRYSPAEMFRYFLSAVMEVWGFQPWYPTPVEARERVINAIACYDDMVAKEEPFKDILGAVYAELSSKGGKQLLGQFFTPWNIAVMMANFDPEPVSMAQGRKVLSDPACGSGVMLLARANQILENHGPEELFRWKFYGCDLDAICARMTAIQLAANCAVHRVEIGEILIVQGNTLASSKNKQVILHASSPRRLALAS</sequence>
<dbReference type="InterPro" id="IPR003356">
    <property type="entry name" value="DNA_methylase_A-5"/>
</dbReference>
<evidence type="ECO:0000256" key="3">
    <source>
        <dbReference type="ARBA" id="ARBA00022603"/>
    </source>
</evidence>
<dbReference type="Gene3D" id="3.40.50.150">
    <property type="entry name" value="Vaccinia Virus protein VP39"/>
    <property type="match status" value="1"/>
</dbReference>
<evidence type="ECO:0000313" key="10">
    <source>
        <dbReference type="Proteomes" id="UP000526003"/>
    </source>
</evidence>
<evidence type="ECO:0000256" key="2">
    <source>
        <dbReference type="ARBA" id="ARBA00011900"/>
    </source>
</evidence>
<keyword evidence="6" id="KW-0680">Restriction system</keyword>
<dbReference type="Proteomes" id="UP000526003">
    <property type="component" value="Unassembled WGS sequence"/>
</dbReference>
<keyword evidence="5" id="KW-0949">S-adenosyl-L-methionine</keyword>
<dbReference type="SUPFAM" id="SSF53335">
    <property type="entry name" value="S-adenosyl-L-methionine-dependent methyltransferases"/>
    <property type="match status" value="1"/>
</dbReference>
<comment type="caution">
    <text evidence="9">The sequence shown here is derived from an EMBL/GenBank/DDBJ whole genome shotgun (WGS) entry which is preliminary data.</text>
</comment>
<reference evidence="9 10" key="1">
    <citation type="submission" date="2020-08" db="EMBL/GenBank/DDBJ databases">
        <title>Pseudomonas sp. nov.</title>
        <authorList>
            <person name="Gieschler S."/>
            <person name="Fiedler G."/>
            <person name="Brinks E."/>
            <person name="Boehnlein C."/>
            <person name="Franz C.M.A.P."/>
            <person name="Kabisch J."/>
        </authorList>
    </citation>
    <scope>NUCLEOTIDE SEQUENCE [LARGE SCALE GENOMIC DNA]</scope>
    <source>
        <strain evidence="9 10">MBT-1</strain>
    </source>
</reference>
<dbReference type="GO" id="GO:0003677">
    <property type="term" value="F:DNA binding"/>
    <property type="evidence" value="ECO:0007669"/>
    <property type="project" value="InterPro"/>
</dbReference>
<proteinExistence type="inferred from homology"/>
<dbReference type="Pfam" id="PF02384">
    <property type="entry name" value="N6_Mtase"/>
    <property type="match status" value="1"/>
</dbReference>
<comment type="similarity">
    <text evidence="1">Belongs to the N(4)/N(6)-methyltransferase family.</text>
</comment>
<dbReference type="GO" id="GO:0009307">
    <property type="term" value="P:DNA restriction-modification system"/>
    <property type="evidence" value="ECO:0007669"/>
    <property type="project" value="UniProtKB-KW"/>
</dbReference>
<gene>
    <name evidence="9" type="ORF">H7995_23005</name>
</gene>
<evidence type="ECO:0000256" key="5">
    <source>
        <dbReference type="ARBA" id="ARBA00022691"/>
    </source>
</evidence>
<keyword evidence="3 9" id="KW-0489">Methyltransferase</keyword>
<dbReference type="RefSeq" id="WP_185818937.1">
    <property type="nucleotide sequence ID" value="NZ_JACMYG010000031.1"/>
</dbReference>